<evidence type="ECO:0000313" key="2">
    <source>
        <dbReference type="EMBL" id="GAA0164283.1"/>
    </source>
</evidence>
<accession>A0AAV3QNX8</accession>
<feature type="region of interest" description="Disordered" evidence="1">
    <location>
        <begin position="1"/>
        <end position="27"/>
    </location>
</feature>
<protein>
    <submittedName>
        <fullName evidence="2">Uncharacterized protein</fullName>
    </submittedName>
</protein>
<keyword evidence="3" id="KW-1185">Reference proteome</keyword>
<sequence length="111" mass="12938">MSGNNIHNNETHIPSQNNLPNEQNRPQYLADVEAEIRRRVNEELARALERTNQSCRYTHFSREGSEYEGSEAYSAQNNLPKRRTTAPAVPLRYLQLRAMRLRKSSKRSLKI</sequence>
<gene>
    <name evidence="2" type="ORF">LIER_19959</name>
</gene>
<evidence type="ECO:0000256" key="1">
    <source>
        <dbReference type="SAM" id="MobiDB-lite"/>
    </source>
</evidence>
<dbReference type="AlphaFoldDB" id="A0AAV3QNX8"/>
<organism evidence="2 3">
    <name type="scientific">Lithospermum erythrorhizon</name>
    <name type="common">Purple gromwell</name>
    <name type="synonym">Lithospermum officinale var. erythrorhizon</name>
    <dbReference type="NCBI Taxonomy" id="34254"/>
    <lineage>
        <taxon>Eukaryota</taxon>
        <taxon>Viridiplantae</taxon>
        <taxon>Streptophyta</taxon>
        <taxon>Embryophyta</taxon>
        <taxon>Tracheophyta</taxon>
        <taxon>Spermatophyta</taxon>
        <taxon>Magnoliopsida</taxon>
        <taxon>eudicotyledons</taxon>
        <taxon>Gunneridae</taxon>
        <taxon>Pentapetalae</taxon>
        <taxon>asterids</taxon>
        <taxon>lamiids</taxon>
        <taxon>Boraginales</taxon>
        <taxon>Boraginaceae</taxon>
        <taxon>Boraginoideae</taxon>
        <taxon>Lithospermeae</taxon>
        <taxon>Lithospermum</taxon>
    </lineage>
</organism>
<feature type="compositionally biased region" description="Polar residues" evidence="1">
    <location>
        <begin position="1"/>
        <end position="26"/>
    </location>
</feature>
<dbReference type="EMBL" id="BAABME010004998">
    <property type="protein sequence ID" value="GAA0164283.1"/>
    <property type="molecule type" value="Genomic_DNA"/>
</dbReference>
<feature type="region of interest" description="Disordered" evidence="1">
    <location>
        <begin position="61"/>
        <end position="84"/>
    </location>
</feature>
<comment type="caution">
    <text evidence="2">The sequence shown here is derived from an EMBL/GenBank/DDBJ whole genome shotgun (WGS) entry which is preliminary data.</text>
</comment>
<dbReference type="Proteomes" id="UP001454036">
    <property type="component" value="Unassembled WGS sequence"/>
</dbReference>
<proteinExistence type="predicted"/>
<reference evidence="2 3" key="1">
    <citation type="submission" date="2024-01" db="EMBL/GenBank/DDBJ databases">
        <title>The complete chloroplast genome sequence of Lithospermum erythrorhizon: insights into the phylogenetic relationship among Boraginaceae species and the maternal lineages of purple gromwells.</title>
        <authorList>
            <person name="Okada T."/>
            <person name="Watanabe K."/>
        </authorList>
    </citation>
    <scope>NUCLEOTIDE SEQUENCE [LARGE SCALE GENOMIC DNA]</scope>
</reference>
<evidence type="ECO:0000313" key="3">
    <source>
        <dbReference type="Proteomes" id="UP001454036"/>
    </source>
</evidence>
<name>A0AAV3QNX8_LITER</name>